<reference evidence="1 3" key="1">
    <citation type="journal article" date="2012" name="Nature">
        <title>Algal genomes reveal evolutionary mosaicism and the fate of nucleomorphs.</title>
        <authorList>
            <consortium name="DOE Joint Genome Institute"/>
            <person name="Curtis B.A."/>
            <person name="Tanifuji G."/>
            <person name="Burki F."/>
            <person name="Gruber A."/>
            <person name="Irimia M."/>
            <person name="Maruyama S."/>
            <person name="Arias M.C."/>
            <person name="Ball S.G."/>
            <person name="Gile G.H."/>
            <person name="Hirakawa Y."/>
            <person name="Hopkins J.F."/>
            <person name="Kuo A."/>
            <person name="Rensing S.A."/>
            <person name="Schmutz J."/>
            <person name="Symeonidi A."/>
            <person name="Elias M."/>
            <person name="Eveleigh R.J."/>
            <person name="Herman E.K."/>
            <person name="Klute M.J."/>
            <person name="Nakayama T."/>
            <person name="Obornik M."/>
            <person name="Reyes-Prieto A."/>
            <person name="Armbrust E.V."/>
            <person name="Aves S.J."/>
            <person name="Beiko R.G."/>
            <person name="Coutinho P."/>
            <person name="Dacks J.B."/>
            <person name="Durnford D.G."/>
            <person name="Fast N.M."/>
            <person name="Green B.R."/>
            <person name="Grisdale C.J."/>
            <person name="Hempel F."/>
            <person name="Henrissat B."/>
            <person name="Hoppner M.P."/>
            <person name="Ishida K."/>
            <person name="Kim E."/>
            <person name="Koreny L."/>
            <person name="Kroth P.G."/>
            <person name="Liu Y."/>
            <person name="Malik S.B."/>
            <person name="Maier U.G."/>
            <person name="McRose D."/>
            <person name="Mock T."/>
            <person name="Neilson J.A."/>
            <person name="Onodera N.T."/>
            <person name="Poole A.M."/>
            <person name="Pritham E.J."/>
            <person name="Richards T.A."/>
            <person name="Rocap G."/>
            <person name="Roy S.W."/>
            <person name="Sarai C."/>
            <person name="Schaack S."/>
            <person name="Shirato S."/>
            <person name="Slamovits C.H."/>
            <person name="Spencer D.F."/>
            <person name="Suzuki S."/>
            <person name="Worden A.Z."/>
            <person name="Zauner S."/>
            <person name="Barry K."/>
            <person name="Bell C."/>
            <person name="Bharti A.K."/>
            <person name="Crow J.A."/>
            <person name="Grimwood J."/>
            <person name="Kramer R."/>
            <person name="Lindquist E."/>
            <person name="Lucas S."/>
            <person name="Salamov A."/>
            <person name="McFadden G.I."/>
            <person name="Lane C.E."/>
            <person name="Keeling P.J."/>
            <person name="Gray M.W."/>
            <person name="Grigoriev I.V."/>
            <person name="Archibald J.M."/>
        </authorList>
    </citation>
    <scope>NUCLEOTIDE SEQUENCE</scope>
    <source>
        <strain evidence="1 3">CCMP2712</strain>
    </source>
</reference>
<gene>
    <name evidence="1" type="ORF">GUITHDRAFT_102530</name>
</gene>
<keyword evidence="3" id="KW-1185">Reference proteome</keyword>
<reference evidence="2" key="3">
    <citation type="submission" date="2016-03" db="UniProtKB">
        <authorList>
            <consortium name="EnsemblProtists"/>
        </authorList>
    </citation>
    <scope>IDENTIFICATION</scope>
</reference>
<protein>
    <submittedName>
        <fullName evidence="1 2">Uncharacterized protein</fullName>
    </submittedName>
</protein>
<name>L1JU24_GUITC</name>
<evidence type="ECO:0000313" key="3">
    <source>
        <dbReference type="Proteomes" id="UP000011087"/>
    </source>
</evidence>
<dbReference type="RefSeq" id="XP_005838897.1">
    <property type="nucleotide sequence ID" value="XM_005838840.1"/>
</dbReference>
<proteinExistence type="predicted"/>
<organism evidence="1">
    <name type="scientific">Guillardia theta (strain CCMP2712)</name>
    <name type="common">Cryptophyte</name>
    <dbReference type="NCBI Taxonomy" id="905079"/>
    <lineage>
        <taxon>Eukaryota</taxon>
        <taxon>Cryptophyceae</taxon>
        <taxon>Pyrenomonadales</taxon>
        <taxon>Geminigeraceae</taxon>
        <taxon>Guillardia</taxon>
    </lineage>
</organism>
<dbReference type="KEGG" id="gtt:GUITHDRAFT_102530"/>
<reference evidence="3" key="2">
    <citation type="submission" date="2012-11" db="EMBL/GenBank/DDBJ databases">
        <authorList>
            <person name="Kuo A."/>
            <person name="Curtis B.A."/>
            <person name="Tanifuji G."/>
            <person name="Burki F."/>
            <person name="Gruber A."/>
            <person name="Irimia M."/>
            <person name="Maruyama S."/>
            <person name="Arias M.C."/>
            <person name="Ball S.G."/>
            <person name="Gile G.H."/>
            <person name="Hirakawa Y."/>
            <person name="Hopkins J.F."/>
            <person name="Rensing S.A."/>
            <person name="Schmutz J."/>
            <person name="Symeonidi A."/>
            <person name="Elias M."/>
            <person name="Eveleigh R.J."/>
            <person name="Herman E.K."/>
            <person name="Klute M.J."/>
            <person name="Nakayama T."/>
            <person name="Obornik M."/>
            <person name="Reyes-Prieto A."/>
            <person name="Armbrust E.V."/>
            <person name="Aves S.J."/>
            <person name="Beiko R.G."/>
            <person name="Coutinho P."/>
            <person name="Dacks J.B."/>
            <person name="Durnford D.G."/>
            <person name="Fast N.M."/>
            <person name="Green B.R."/>
            <person name="Grisdale C."/>
            <person name="Hempe F."/>
            <person name="Henrissat B."/>
            <person name="Hoppner M.P."/>
            <person name="Ishida K.-I."/>
            <person name="Kim E."/>
            <person name="Koreny L."/>
            <person name="Kroth P.G."/>
            <person name="Liu Y."/>
            <person name="Malik S.-B."/>
            <person name="Maier U.G."/>
            <person name="McRose D."/>
            <person name="Mock T."/>
            <person name="Neilson J.A."/>
            <person name="Onodera N.T."/>
            <person name="Poole A.M."/>
            <person name="Pritham E.J."/>
            <person name="Richards T.A."/>
            <person name="Rocap G."/>
            <person name="Roy S.W."/>
            <person name="Sarai C."/>
            <person name="Schaack S."/>
            <person name="Shirato S."/>
            <person name="Slamovits C.H."/>
            <person name="Spencer D.F."/>
            <person name="Suzuki S."/>
            <person name="Worden A.Z."/>
            <person name="Zauner S."/>
            <person name="Barry K."/>
            <person name="Bell C."/>
            <person name="Bharti A.K."/>
            <person name="Crow J.A."/>
            <person name="Grimwood J."/>
            <person name="Kramer R."/>
            <person name="Lindquist E."/>
            <person name="Lucas S."/>
            <person name="Salamov A."/>
            <person name="McFadden G.I."/>
            <person name="Lane C.E."/>
            <person name="Keeling P.J."/>
            <person name="Gray M.W."/>
            <person name="Grigoriev I.V."/>
            <person name="Archibald J.M."/>
        </authorList>
    </citation>
    <scope>NUCLEOTIDE SEQUENCE</scope>
    <source>
        <strain evidence="3">CCMP2712</strain>
    </source>
</reference>
<dbReference type="PaxDb" id="55529-EKX51917"/>
<dbReference type="Proteomes" id="UP000011087">
    <property type="component" value="Unassembled WGS sequence"/>
</dbReference>
<dbReference type="GeneID" id="17308488"/>
<accession>L1JU24</accession>
<dbReference type="HOGENOM" id="CLU_2282813_0_0_1"/>
<dbReference type="EnsemblProtists" id="EKX51917">
    <property type="protein sequence ID" value="EKX51917"/>
    <property type="gene ID" value="GUITHDRAFT_102530"/>
</dbReference>
<evidence type="ECO:0000313" key="2">
    <source>
        <dbReference type="EnsemblProtists" id="EKX51917"/>
    </source>
</evidence>
<dbReference type="AlphaFoldDB" id="L1JU24"/>
<evidence type="ECO:0000313" key="1">
    <source>
        <dbReference type="EMBL" id="EKX51917.1"/>
    </source>
</evidence>
<dbReference type="EMBL" id="JH992974">
    <property type="protein sequence ID" value="EKX51917.1"/>
    <property type="molecule type" value="Genomic_DNA"/>
</dbReference>
<sequence length="102" mass="11237">MEIEFHFQAILLPPSQSIAVDGFRQVHNISVFFASPSLIVQGSFLNPGELGFTPSSLLGERSGETVAPVADGVCDTFSFFDCHAEKEWDECVALRERCRGEN</sequence>